<accession>A0A7V9A7F3</accession>
<organism evidence="2 3">
    <name type="scientific">Bremerella alba</name>
    <dbReference type="NCBI Taxonomy" id="980252"/>
    <lineage>
        <taxon>Bacteria</taxon>
        <taxon>Pseudomonadati</taxon>
        <taxon>Planctomycetota</taxon>
        <taxon>Planctomycetia</taxon>
        <taxon>Pirellulales</taxon>
        <taxon>Pirellulaceae</taxon>
        <taxon>Bremerella</taxon>
    </lineage>
</organism>
<dbReference type="PANTHER" id="PTHR47515">
    <property type="entry name" value="LOW CALCIUM RESPONSE LOCUS PROTEIN T"/>
    <property type="match status" value="1"/>
</dbReference>
<reference evidence="2 3" key="1">
    <citation type="submission" date="2020-05" db="EMBL/GenBank/DDBJ databases">
        <title>Bremerella alba sp. nov., a novel planctomycete isolated from the surface of the macroalga Fucus spiralis.</title>
        <authorList>
            <person name="Godinho O."/>
            <person name="Botelho R."/>
            <person name="Albuquerque L."/>
            <person name="Wiegand S."/>
            <person name="Da Costa M.S."/>
            <person name="Lobo-Da-Cunha A."/>
            <person name="Jogler C."/>
            <person name="Lage O.M."/>
        </authorList>
    </citation>
    <scope>NUCLEOTIDE SEQUENCE [LARGE SCALE GENOMIC DNA]</scope>
    <source>
        <strain evidence="2 3">FF15</strain>
    </source>
</reference>
<name>A0A7V9A7F3_9BACT</name>
<dbReference type="GO" id="GO:0003676">
    <property type="term" value="F:nucleic acid binding"/>
    <property type="evidence" value="ECO:0007669"/>
    <property type="project" value="InterPro"/>
</dbReference>
<dbReference type="Gene3D" id="3.30.420.10">
    <property type="entry name" value="Ribonuclease H-like superfamily/Ribonuclease H"/>
    <property type="match status" value="1"/>
</dbReference>
<dbReference type="SUPFAM" id="SSF53098">
    <property type="entry name" value="Ribonuclease H-like"/>
    <property type="match status" value="1"/>
</dbReference>
<dbReference type="Pfam" id="PF13276">
    <property type="entry name" value="HTH_21"/>
    <property type="match status" value="1"/>
</dbReference>
<evidence type="ECO:0000259" key="1">
    <source>
        <dbReference type="Pfam" id="PF13276"/>
    </source>
</evidence>
<gene>
    <name evidence="2" type="ORF">HOV93_25290</name>
</gene>
<evidence type="ECO:0000313" key="2">
    <source>
        <dbReference type="EMBL" id="MBA2115355.1"/>
    </source>
</evidence>
<keyword evidence="3" id="KW-1185">Reference proteome</keyword>
<dbReference type="Proteomes" id="UP000551616">
    <property type="component" value="Unassembled WGS sequence"/>
</dbReference>
<comment type="caution">
    <text evidence="2">The sequence shown here is derived from an EMBL/GenBank/DDBJ whole genome shotgun (WGS) entry which is preliminary data.</text>
</comment>
<dbReference type="InterPro" id="IPR025948">
    <property type="entry name" value="HTH-like_dom"/>
</dbReference>
<dbReference type="EMBL" id="JABRWO010000006">
    <property type="protein sequence ID" value="MBA2115355.1"/>
    <property type="molecule type" value="Genomic_DNA"/>
</dbReference>
<evidence type="ECO:0000313" key="3">
    <source>
        <dbReference type="Proteomes" id="UP000551616"/>
    </source>
</evidence>
<proteinExistence type="predicted"/>
<feature type="domain" description="HTH-like" evidence="1">
    <location>
        <begin position="135"/>
        <end position="190"/>
    </location>
</feature>
<dbReference type="InterPro" id="IPR012337">
    <property type="entry name" value="RNaseH-like_sf"/>
</dbReference>
<dbReference type="PANTHER" id="PTHR47515:SF1">
    <property type="entry name" value="BLR2054 PROTEIN"/>
    <property type="match status" value="1"/>
</dbReference>
<protein>
    <recommendedName>
        <fullName evidence="1">HTH-like domain-containing protein</fullName>
    </recommendedName>
</protein>
<dbReference type="InterPro" id="IPR036397">
    <property type="entry name" value="RNaseH_sf"/>
</dbReference>
<dbReference type="AlphaFoldDB" id="A0A7V9A7F3"/>
<sequence>MARPKSPPQYRLHKPSELARVIVECSPNPDPVVMKDLEPILAKEFFMSKKRRRHEERRGETPEVARRRECPAEKDRCRSGLGHLDAEGYRQGKLTTPQLRREAVKQLQEKYSRACRVLDQPRSSQRFEGKPKDEDARLTKRILELVRERPRWGYRQICQLLRREGESLNMKKMYRLWKAAGLKVPQKRRKKRATGVSTNACHVQPAGFTHDVWTWDFIQSSTIDGRTIRFLNIVDEYTRQCLAIKVGRSITSEDAIDTLAELFPMHGVPKRSFEILPMVPRTQ</sequence>